<evidence type="ECO:0008006" key="5">
    <source>
        <dbReference type="Google" id="ProtNLM"/>
    </source>
</evidence>
<evidence type="ECO:0000313" key="4">
    <source>
        <dbReference type="Proteomes" id="UP000593626"/>
    </source>
</evidence>
<feature type="region of interest" description="Disordered" evidence="1">
    <location>
        <begin position="27"/>
        <end position="50"/>
    </location>
</feature>
<feature type="signal peptide" evidence="2">
    <location>
        <begin position="1"/>
        <end position="19"/>
    </location>
</feature>
<dbReference type="PROSITE" id="PS51257">
    <property type="entry name" value="PROKAR_LIPOPROTEIN"/>
    <property type="match status" value="1"/>
</dbReference>
<keyword evidence="2" id="KW-0732">Signal</keyword>
<dbReference type="KEGG" id="mcui:G8O30_08655"/>
<organism evidence="3 4">
    <name type="scientific">Mangrovibacillus cuniculi</name>
    <dbReference type="NCBI Taxonomy" id="2593652"/>
    <lineage>
        <taxon>Bacteria</taxon>
        <taxon>Bacillati</taxon>
        <taxon>Bacillota</taxon>
        <taxon>Bacilli</taxon>
        <taxon>Bacillales</taxon>
        <taxon>Bacillaceae</taxon>
        <taxon>Mangrovibacillus</taxon>
    </lineage>
</organism>
<dbReference type="AlphaFoldDB" id="A0A7S8CBP9"/>
<protein>
    <recommendedName>
        <fullName evidence="5">Spore cortex protein CoxA</fullName>
    </recommendedName>
</protein>
<dbReference type="EMBL" id="CP049742">
    <property type="protein sequence ID" value="QPC47028.1"/>
    <property type="molecule type" value="Genomic_DNA"/>
</dbReference>
<sequence>MEKHWKMIACASLSLVTLAACGNEEAGRDRYTDSTQPLGYYSDDKDGNFGQDTRQGPVAELVDYNDGVASDRQRHNRGQYNDYGYQMGNPAEPINQYGRNFFSHNGEYSENDRNYHQHISMGEKPTRSSYFSAYSGELADRINEAAGGVENVKGVHSVVYQDDVIIAVDVEDESKRAETEREVKQAATPFLNNKDCQVVTEPGMYTRVRQIEYDLRDGGPMEGLENDLQDMVQSLRLDR</sequence>
<name>A0A7S8CBP9_9BACI</name>
<reference evidence="3 4" key="1">
    <citation type="submission" date="2019-07" db="EMBL/GenBank/DDBJ databases">
        <title>Genome sequence of 2 isolates from Red Sea Mangroves.</title>
        <authorList>
            <person name="Sefrji F."/>
            <person name="Michoud G."/>
            <person name="Merlino G."/>
            <person name="Daffonchio D."/>
        </authorList>
    </citation>
    <scope>NUCLEOTIDE SEQUENCE [LARGE SCALE GENOMIC DNA]</scope>
    <source>
        <strain evidence="3 4">R1DC41</strain>
    </source>
</reference>
<gene>
    <name evidence="3" type="ORF">G8O30_08655</name>
</gene>
<dbReference type="InterPro" id="IPR019076">
    <property type="entry name" value="Spore_lipoprot_YhcN/YlaJ-like"/>
</dbReference>
<keyword evidence="4" id="KW-1185">Reference proteome</keyword>
<feature type="chain" id="PRO_5039115189" description="Spore cortex protein CoxA" evidence="2">
    <location>
        <begin position="20"/>
        <end position="239"/>
    </location>
</feature>
<evidence type="ECO:0000256" key="2">
    <source>
        <dbReference type="SAM" id="SignalP"/>
    </source>
</evidence>
<accession>A0A7S8CBP9</accession>
<dbReference type="Pfam" id="PF09580">
    <property type="entry name" value="Spore_YhcN_YlaJ"/>
    <property type="match status" value="1"/>
</dbReference>
<evidence type="ECO:0000313" key="3">
    <source>
        <dbReference type="EMBL" id="QPC47028.1"/>
    </source>
</evidence>
<proteinExistence type="predicted"/>
<evidence type="ECO:0000256" key="1">
    <source>
        <dbReference type="SAM" id="MobiDB-lite"/>
    </source>
</evidence>
<dbReference type="RefSeq" id="WP_239671698.1">
    <property type="nucleotide sequence ID" value="NZ_CP049742.1"/>
</dbReference>
<dbReference type="Proteomes" id="UP000593626">
    <property type="component" value="Chromosome"/>
</dbReference>